<feature type="region of interest" description="Disordered" evidence="1">
    <location>
        <begin position="272"/>
        <end position="375"/>
    </location>
</feature>
<dbReference type="Proteomes" id="UP001487740">
    <property type="component" value="Unassembled WGS sequence"/>
</dbReference>
<sequence>MPRLKITCDGDPKDRRIKLKLLEILAPADVYANALYEANGGYIINASEKEVDTVLESAATQTLQSHGFYPILPPEIKARRTIICHKVEHTAFENTKNDIADEIENKQEWAKIQDAYKFPNNRNNTSGNTLKIQFETISMADKATKQGLRLFNKRKEKVKEKQEEKRVKSQSYSQAANHHNNANTFPTSATALNNNQTSKMMICYLHAHAMNIVNPGTFQKTLIDILQENNLPTVILPNNPPSQQIIQNMLPSETPQIMEPVTTNLATTTSAAEADLELSSDSEEEQETDEEEDTGLPEETTQQETLRQPPPLPELIESTSTHTVTRQHNHKETSQTPHATNNTDTEIAQTTPSVKQRKNQLRKTRQPEPKWTKRH</sequence>
<feature type="compositionally biased region" description="Polar residues" evidence="1">
    <location>
        <begin position="334"/>
        <end position="354"/>
    </location>
</feature>
<protein>
    <submittedName>
        <fullName evidence="2">Uncharacterized protein</fullName>
    </submittedName>
</protein>
<feature type="compositionally biased region" description="Basic residues" evidence="1">
    <location>
        <begin position="355"/>
        <end position="364"/>
    </location>
</feature>
<feature type="compositionally biased region" description="Polar residues" evidence="1">
    <location>
        <begin position="172"/>
        <end position="188"/>
    </location>
</feature>
<name>A0AAW0UXZ4_SCYPA</name>
<dbReference type="AlphaFoldDB" id="A0AAW0UXZ4"/>
<feature type="compositionally biased region" description="Polar residues" evidence="1">
    <location>
        <begin position="317"/>
        <end position="326"/>
    </location>
</feature>
<dbReference type="EMBL" id="JARAKH010000006">
    <property type="protein sequence ID" value="KAK8403202.1"/>
    <property type="molecule type" value="Genomic_DNA"/>
</dbReference>
<reference evidence="2 3" key="1">
    <citation type="submission" date="2023-03" db="EMBL/GenBank/DDBJ databases">
        <title>High-quality genome of Scylla paramamosain provides insights in environmental adaptation.</title>
        <authorList>
            <person name="Zhang L."/>
        </authorList>
    </citation>
    <scope>NUCLEOTIDE SEQUENCE [LARGE SCALE GENOMIC DNA]</scope>
    <source>
        <strain evidence="2">LZ_2023a</strain>
        <tissue evidence="2">Muscle</tissue>
    </source>
</reference>
<accession>A0AAW0UXZ4</accession>
<feature type="compositionally biased region" description="Basic and acidic residues" evidence="1">
    <location>
        <begin position="157"/>
        <end position="167"/>
    </location>
</feature>
<feature type="compositionally biased region" description="Basic and acidic residues" evidence="1">
    <location>
        <begin position="365"/>
        <end position="375"/>
    </location>
</feature>
<feature type="region of interest" description="Disordered" evidence="1">
    <location>
        <begin position="156"/>
        <end position="188"/>
    </location>
</feature>
<comment type="caution">
    <text evidence="2">The sequence shown here is derived from an EMBL/GenBank/DDBJ whole genome shotgun (WGS) entry which is preliminary data.</text>
</comment>
<proteinExistence type="predicted"/>
<organism evidence="2 3">
    <name type="scientific">Scylla paramamosain</name>
    <name type="common">Mud crab</name>
    <dbReference type="NCBI Taxonomy" id="85552"/>
    <lineage>
        <taxon>Eukaryota</taxon>
        <taxon>Metazoa</taxon>
        <taxon>Ecdysozoa</taxon>
        <taxon>Arthropoda</taxon>
        <taxon>Crustacea</taxon>
        <taxon>Multicrustacea</taxon>
        <taxon>Malacostraca</taxon>
        <taxon>Eumalacostraca</taxon>
        <taxon>Eucarida</taxon>
        <taxon>Decapoda</taxon>
        <taxon>Pleocyemata</taxon>
        <taxon>Brachyura</taxon>
        <taxon>Eubrachyura</taxon>
        <taxon>Portunoidea</taxon>
        <taxon>Portunidae</taxon>
        <taxon>Portuninae</taxon>
        <taxon>Scylla</taxon>
    </lineage>
</organism>
<evidence type="ECO:0000256" key="1">
    <source>
        <dbReference type="SAM" id="MobiDB-lite"/>
    </source>
</evidence>
<evidence type="ECO:0000313" key="3">
    <source>
        <dbReference type="Proteomes" id="UP001487740"/>
    </source>
</evidence>
<keyword evidence="3" id="KW-1185">Reference proteome</keyword>
<gene>
    <name evidence="2" type="ORF">O3P69_000383</name>
</gene>
<feature type="compositionally biased region" description="Acidic residues" evidence="1">
    <location>
        <begin position="274"/>
        <end position="296"/>
    </location>
</feature>
<evidence type="ECO:0000313" key="2">
    <source>
        <dbReference type="EMBL" id="KAK8403202.1"/>
    </source>
</evidence>